<organism evidence="1 2">
    <name type="scientific">Littorina saxatilis</name>
    <dbReference type="NCBI Taxonomy" id="31220"/>
    <lineage>
        <taxon>Eukaryota</taxon>
        <taxon>Metazoa</taxon>
        <taxon>Spiralia</taxon>
        <taxon>Lophotrochozoa</taxon>
        <taxon>Mollusca</taxon>
        <taxon>Gastropoda</taxon>
        <taxon>Caenogastropoda</taxon>
        <taxon>Littorinimorpha</taxon>
        <taxon>Littorinoidea</taxon>
        <taxon>Littorinidae</taxon>
        <taxon>Littorina</taxon>
    </lineage>
</organism>
<evidence type="ECO:0000313" key="1">
    <source>
        <dbReference type="EMBL" id="KAK7092379.1"/>
    </source>
</evidence>
<reference evidence="1 2" key="1">
    <citation type="submission" date="2024-02" db="EMBL/GenBank/DDBJ databases">
        <title>Chromosome-scale genome assembly of the rough periwinkle Littorina saxatilis.</title>
        <authorList>
            <person name="De Jode A."/>
            <person name="Faria R."/>
            <person name="Formenti G."/>
            <person name="Sims Y."/>
            <person name="Smith T.P."/>
            <person name="Tracey A."/>
            <person name="Wood J.M.D."/>
            <person name="Zagrodzka Z.B."/>
            <person name="Johannesson K."/>
            <person name="Butlin R.K."/>
            <person name="Leder E.H."/>
        </authorList>
    </citation>
    <scope>NUCLEOTIDE SEQUENCE [LARGE SCALE GENOMIC DNA]</scope>
    <source>
        <strain evidence="1">Snail1</strain>
        <tissue evidence="1">Muscle</tissue>
    </source>
</reference>
<sequence length="852" mass="97208">MTSLEFFRPSDKGAYNPHEWGSGKPFENIDIAMPRNPTWRYTGDPIKQHYALTKLKLSNVRTNDELVPRPQEVDIRKDFINRSFPGEHPHTSHMSRFAVFPKFDSSEDPKRGVAARNEQPISSEMPANPYDVVVKEKTKGYPFRHEFQDFPPESEKKALFWPGEDFFDQQAKILGNRQQFYPMPPKTMCPNLQVREGDMVVAPRTANALRNVEREQWQTSQNLDYTGLGPSNPVILDNLEEKTNKLIMTGKEDDKLYQHFQSTFDPPRGIEGRLPRKVTPLPIHQKTLVRGTTANPDYKRKMTLTERVEHRLLYGADYLNLPDTSSDPSRDVRWRDLDTTTRAGLGLEKVEAAKALMDEVDTPYPQTGPPPPPAVSHRAKSKAERNQEVQQIETQNRWRVLEMHTPAHDQAALNHKMDMLHDKEKFVTFYNHESRHNEERAGLYKTSYDPHRLANSMNAKAGAPSELMNTLNSNLDSQFNQSLSAACLNEDVNATLKWSRTFNLVKPELSGDRRDGAEVMQTYNGLKSGQRSLLLPPGPHQARPLIQEKELLQKEATTMGQSYNSKKFLQENALDRHARSEPLTLMSNENQCLDRVRNRAVPRLEKKNVQFNTSVTVATMSPTSTPPMNLQTQPLSGEEELPYHATPLSDEVRVKVIPTPYTSTQALYSKENDGFADSVPSLRHSAPAMFDTSARTVHWAENDNNSNNSAMEGLHAPSRYEDRMRSFQRRPTSVHGHGTLDSEYTDQFQSHSSNYMPTNLKTSFASTSYQNQYPIPHFDLTYKTDARFNWQPGSGLPRPQTCLLKIQDAFNKSELRSKFHQVYPETNPELRFNIAQGKRHSFGGVNAQVIHG</sequence>
<evidence type="ECO:0000313" key="2">
    <source>
        <dbReference type="Proteomes" id="UP001374579"/>
    </source>
</evidence>
<dbReference type="PANTHER" id="PTHR31393:SF2">
    <property type="entry name" value="CHROMOSOME 7 OPEN READING FRAME 31"/>
    <property type="match status" value="1"/>
</dbReference>
<name>A0AAN9ATR6_9CAEN</name>
<dbReference type="PANTHER" id="PTHR31393">
    <property type="entry name" value="C5ORF31"/>
    <property type="match status" value="1"/>
</dbReference>
<protein>
    <submittedName>
        <fullName evidence="1">Uncharacterized protein</fullName>
    </submittedName>
</protein>
<dbReference type="Pfam" id="PF15093">
    <property type="entry name" value="SPMIP4-like"/>
    <property type="match status" value="1"/>
</dbReference>
<proteinExistence type="predicted"/>
<dbReference type="AlphaFoldDB" id="A0AAN9ATR6"/>
<keyword evidence="2" id="KW-1185">Reference proteome</keyword>
<dbReference type="GO" id="GO:0005813">
    <property type="term" value="C:centrosome"/>
    <property type="evidence" value="ECO:0007669"/>
    <property type="project" value="TreeGrafter"/>
</dbReference>
<dbReference type="EMBL" id="JBAMIC010000021">
    <property type="protein sequence ID" value="KAK7092379.1"/>
    <property type="molecule type" value="Genomic_DNA"/>
</dbReference>
<dbReference type="InterPro" id="IPR027886">
    <property type="entry name" value="SPMIP4"/>
</dbReference>
<dbReference type="Proteomes" id="UP001374579">
    <property type="component" value="Unassembled WGS sequence"/>
</dbReference>
<gene>
    <name evidence="1" type="ORF">V1264_008130</name>
</gene>
<comment type="caution">
    <text evidence="1">The sequence shown here is derived from an EMBL/GenBank/DDBJ whole genome shotgun (WGS) entry which is preliminary data.</text>
</comment>
<accession>A0AAN9ATR6</accession>